<sequence>MGKRKDKMRNILKKKKQLIGVILIAVILIISIIAIIVTLNGEKVISTESKSDISTESTTESATVTNSVQDKIACGFKIKFLYEEKYWEKYDLTNAVYKTQGAFEDAVCKYIDEIAKLLNKQDWCQQIKGKDTIYIKLVVHGKEYYEKYTKLQYLEEFEETMPGANYGGLREYTPKAYIYEMTLSSAMFEHNIVPIVHALTDLITYKKDSAKSGSYSGPLRTGLNEYMQNFLGMGINSCNYGLDIHNYVIEHSKMFENNPKLKSNIGTKGLFWYGFTYGSYTTSSLDLTNFGVGCSNSFVTYLVQTYGLENVMKMVDGYDDSIYYLFNQNGIEGLISDWQQFLDNYNCKMTWDEMNAYMTEFRNTHGY</sequence>
<evidence type="ECO:0000313" key="2">
    <source>
        <dbReference type="EMBL" id="SEV86804.1"/>
    </source>
</evidence>
<feature type="transmembrane region" description="Helical" evidence="1">
    <location>
        <begin position="21"/>
        <end position="39"/>
    </location>
</feature>
<name>A0A1I0MFT8_9FIRM</name>
<accession>A0A1I0MFT8</accession>
<dbReference type="EMBL" id="FOJI01000001">
    <property type="protein sequence ID" value="SEV86804.1"/>
    <property type="molecule type" value="Genomic_DNA"/>
</dbReference>
<dbReference type="STRING" id="99656.SAMN05421659_101459"/>
<reference evidence="2 3" key="1">
    <citation type="submission" date="2016-10" db="EMBL/GenBank/DDBJ databases">
        <authorList>
            <person name="de Groot N.N."/>
        </authorList>
    </citation>
    <scope>NUCLEOTIDE SEQUENCE [LARGE SCALE GENOMIC DNA]</scope>
    <source>
        <strain evidence="2 3">DSM 9179</strain>
    </source>
</reference>
<dbReference type="Proteomes" id="UP000199701">
    <property type="component" value="Unassembled WGS sequence"/>
</dbReference>
<proteinExistence type="predicted"/>
<evidence type="ECO:0000313" key="3">
    <source>
        <dbReference type="Proteomes" id="UP000199701"/>
    </source>
</evidence>
<dbReference type="RefSeq" id="WP_092450119.1">
    <property type="nucleotide sequence ID" value="NZ_FOJI01000001.1"/>
</dbReference>
<keyword evidence="1" id="KW-1133">Transmembrane helix</keyword>
<dbReference type="AlphaFoldDB" id="A0A1I0MFT8"/>
<gene>
    <name evidence="2" type="ORF">SAMN05421659_101459</name>
</gene>
<keyword evidence="1" id="KW-0812">Transmembrane</keyword>
<evidence type="ECO:0000256" key="1">
    <source>
        <dbReference type="SAM" id="Phobius"/>
    </source>
</evidence>
<protein>
    <submittedName>
        <fullName evidence="2">Uncharacterized protein</fullName>
    </submittedName>
</protein>
<organism evidence="2 3">
    <name type="scientific">[Clostridium] fimetarium</name>
    <dbReference type="NCBI Taxonomy" id="99656"/>
    <lineage>
        <taxon>Bacteria</taxon>
        <taxon>Bacillati</taxon>
        <taxon>Bacillota</taxon>
        <taxon>Clostridia</taxon>
        <taxon>Lachnospirales</taxon>
        <taxon>Lachnospiraceae</taxon>
    </lineage>
</organism>
<keyword evidence="3" id="KW-1185">Reference proteome</keyword>
<keyword evidence="1" id="KW-0472">Membrane</keyword>
<dbReference type="OrthoDB" id="9787613at2"/>